<sequence length="665" mass="72707">MSLSTAEDLPVPPTTATTNTLVDHVLEIHPSPLEATQHEVDDDERTALLGGDGVSRGREREESLSRRSKLPWWKRPSPGWIMVPIFIFTMLNGAAVSVELEILSQVACRTVPVQEMPFIPPPPLSTLPFSSLTASSSLGSVEPVTAQDLPPLPSIPFRHFLGFRIAAPPDDEWASRCRKSPAAQKRTTEFMTKIMMIGGILAAASTGFWGGLSDRRGRVPLLAMATIGELFLAFGMILLVTYPEYLGMSFSYVGTALSGLLGGQMASIIVSSAYLSDCTSGGSRAQIFSLFEAVQYIGVAIGPILGSVAFRYTGLVLGPYYAIAVCRIFYLLLLLFVVPESLSLSQRYDERRRAKEAAVEGERARLIDEERWRKAGQSVAWQKTLRVLKKPLEALAPLAVVLPRKADSKREEEDRPLLAPRRTNSGREWNLTLVAIAFALYMIVPGITPVKIVYARGKFGWGPEETGYWITYASLCKLIMLLGILPFCIRALRKPPPSPTRARPLGEEGLITEEQESWDKEAAHLKLLADSIFDMGLARCSIILTLIAYLIMTLPTPHSLAPFLVGTLFVGLSAAATPALQSLALALSSPRDAGKVLASLSVFSTLAVQLVGPPVFGGVYVSVVDWWPELMFGVAAVWVALSIVPTFGVRLADEEVDEEEQRRRE</sequence>
<feature type="region of interest" description="Disordered" evidence="5">
    <location>
        <begin position="36"/>
        <end position="68"/>
    </location>
</feature>
<keyword evidence="8" id="KW-1185">Reference proteome</keyword>
<comment type="caution">
    <text evidence="7">The sequence shown here is derived from an EMBL/GenBank/DDBJ whole genome shotgun (WGS) entry which is preliminary data.</text>
</comment>
<reference evidence="7 8" key="1">
    <citation type="submission" date="2016-07" db="EMBL/GenBank/DDBJ databases">
        <title>Pervasive Adenine N6-methylation of Active Genes in Fungi.</title>
        <authorList>
            <consortium name="DOE Joint Genome Institute"/>
            <person name="Mondo S.J."/>
            <person name="Dannebaum R.O."/>
            <person name="Kuo R.C."/>
            <person name="Labutti K."/>
            <person name="Haridas S."/>
            <person name="Kuo A."/>
            <person name="Salamov A."/>
            <person name="Ahrendt S.R."/>
            <person name="Lipzen A."/>
            <person name="Sullivan W."/>
            <person name="Andreopoulos W.B."/>
            <person name="Clum A."/>
            <person name="Lindquist E."/>
            <person name="Daum C."/>
            <person name="Ramamoorthy G.K."/>
            <person name="Gryganskyi A."/>
            <person name="Culley D."/>
            <person name="Magnuson J.K."/>
            <person name="James T.Y."/>
            <person name="O'Malley M.A."/>
            <person name="Stajich J.E."/>
            <person name="Spatafora J.W."/>
            <person name="Visel A."/>
            <person name="Grigoriev I.V."/>
        </authorList>
    </citation>
    <scope>NUCLEOTIDE SEQUENCE [LARGE SCALE GENOMIC DNA]</scope>
    <source>
        <strain evidence="7 8">62-1032</strain>
    </source>
</reference>
<evidence type="ECO:0000256" key="4">
    <source>
        <dbReference type="ARBA" id="ARBA00023136"/>
    </source>
</evidence>
<dbReference type="FunCoup" id="A0A1Y2ELW3">
    <property type="interactions" value="22"/>
</dbReference>
<dbReference type="EMBL" id="MCGR01000051">
    <property type="protein sequence ID" value="ORY72580.1"/>
    <property type="molecule type" value="Genomic_DNA"/>
</dbReference>
<feature type="transmembrane region" description="Helical" evidence="6">
    <location>
        <begin position="219"/>
        <end position="240"/>
    </location>
</feature>
<evidence type="ECO:0000313" key="8">
    <source>
        <dbReference type="Proteomes" id="UP000193467"/>
    </source>
</evidence>
<name>A0A1Y2ELW3_9BASI</name>
<keyword evidence="2 6" id="KW-0812">Transmembrane</keyword>
<dbReference type="PANTHER" id="PTHR23507:SF1">
    <property type="entry name" value="FI18259P1-RELATED"/>
    <property type="match status" value="1"/>
</dbReference>
<evidence type="ECO:0000256" key="1">
    <source>
        <dbReference type="ARBA" id="ARBA00004141"/>
    </source>
</evidence>
<dbReference type="Gene3D" id="1.20.1250.20">
    <property type="entry name" value="MFS general substrate transporter like domains"/>
    <property type="match status" value="1"/>
</dbReference>
<keyword evidence="4 6" id="KW-0472">Membrane</keyword>
<dbReference type="GO" id="GO:0022857">
    <property type="term" value="F:transmembrane transporter activity"/>
    <property type="evidence" value="ECO:0007669"/>
    <property type="project" value="InterPro"/>
</dbReference>
<feature type="transmembrane region" description="Helical" evidence="6">
    <location>
        <begin position="194"/>
        <end position="212"/>
    </location>
</feature>
<evidence type="ECO:0000256" key="3">
    <source>
        <dbReference type="ARBA" id="ARBA00022989"/>
    </source>
</evidence>
<feature type="transmembrane region" description="Helical" evidence="6">
    <location>
        <begin position="287"/>
        <end position="312"/>
    </location>
</feature>
<dbReference type="InterPro" id="IPR036259">
    <property type="entry name" value="MFS_trans_sf"/>
</dbReference>
<dbReference type="SUPFAM" id="SSF103473">
    <property type="entry name" value="MFS general substrate transporter"/>
    <property type="match status" value="1"/>
</dbReference>
<dbReference type="GO" id="GO:0016020">
    <property type="term" value="C:membrane"/>
    <property type="evidence" value="ECO:0007669"/>
    <property type="project" value="UniProtKB-SubCell"/>
</dbReference>
<dbReference type="Proteomes" id="UP000193467">
    <property type="component" value="Unassembled WGS sequence"/>
</dbReference>
<feature type="transmembrane region" description="Helical" evidence="6">
    <location>
        <begin position="560"/>
        <end position="584"/>
    </location>
</feature>
<gene>
    <name evidence="7" type="ORF">BCR35DRAFT_307595</name>
</gene>
<feature type="transmembrane region" description="Helical" evidence="6">
    <location>
        <begin position="252"/>
        <end position="275"/>
    </location>
</feature>
<evidence type="ECO:0000256" key="5">
    <source>
        <dbReference type="SAM" id="MobiDB-lite"/>
    </source>
</evidence>
<evidence type="ECO:0000256" key="2">
    <source>
        <dbReference type="ARBA" id="ARBA00022692"/>
    </source>
</evidence>
<evidence type="ECO:0000256" key="6">
    <source>
        <dbReference type="SAM" id="Phobius"/>
    </source>
</evidence>
<protein>
    <submittedName>
        <fullName evidence="7">Major facilitator superfamily domain-containing protein</fullName>
    </submittedName>
</protein>
<dbReference type="OrthoDB" id="3026777at2759"/>
<feature type="transmembrane region" description="Helical" evidence="6">
    <location>
        <begin position="630"/>
        <end position="652"/>
    </location>
</feature>
<dbReference type="PANTHER" id="PTHR23507">
    <property type="entry name" value="ZGC:174356"/>
    <property type="match status" value="1"/>
</dbReference>
<dbReference type="AlphaFoldDB" id="A0A1Y2ELW3"/>
<feature type="transmembrane region" description="Helical" evidence="6">
    <location>
        <begin position="596"/>
        <end position="624"/>
    </location>
</feature>
<feature type="transmembrane region" description="Helical" evidence="6">
    <location>
        <begin position="536"/>
        <end position="554"/>
    </location>
</feature>
<evidence type="ECO:0000313" key="7">
    <source>
        <dbReference type="EMBL" id="ORY72580.1"/>
    </source>
</evidence>
<proteinExistence type="predicted"/>
<feature type="compositionally biased region" description="Basic and acidic residues" evidence="5">
    <location>
        <begin position="55"/>
        <end position="65"/>
    </location>
</feature>
<dbReference type="InterPro" id="IPR011701">
    <property type="entry name" value="MFS"/>
</dbReference>
<feature type="transmembrane region" description="Helical" evidence="6">
    <location>
        <begin position="429"/>
        <end position="448"/>
    </location>
</feature>
<keyword evidence="3 6" id="KW-1133">Transmembrane helix</keyword>
<organism evidence="7 8">
    <name type="scientific">Leucosporidium creatinivorum</name>
    <dbReference type="NCBI Taxonomy" id="106004"/>
    <lineage>
        <taxon>Eukaryota</taxon>
        <taxon>Fungi</taxon>
        <taxon>Dikarya</taxon>
        <taxon>Basidiomycota</taxon>
        <taxon>Pucciniomycotina</taxon>
        <taxon>Microbotryomycetes</taxon>
        <taxon>Leucosporidiales</taxon>
        <taxon>Leucosporidium</taxon>
    </lineage>
</organism>
<feature type="transmembrane region" description="Helical" evidence="6">
    <location>
        <begin position="318"/>
        <end position="338"/>
    </location>
</feature>
<dbReference type="Pfam" id="PF07690">
    <property type="entry name" value="MFS_1"/>
    <property type="match status" value="2"/>
</dbReference>
<feature type="transmembrane region" description="Helical" evidence="6">
    <location>
        <begin position="468"/>
        <end position="489"/>
    </location>
</feature>
<dbReference type="InParanoid" id="A0A1Y2ELW3"/>
<comment type="subcellular location">
    <subcellularLocation>
        <location evidence="1">Membrane</location>
        <topology evidence="1">Multi-pass membrane protein</topology>
    </subcellularLocation>
</comment>
<accession>A0A1Y2ELW3</accession>